<feature type="signal peptide" evidence="2">
    <location>
        <begin position="1"/>
        <end position="15"/>
    </location>
</feature>
<evidence type="ECO:0000313" key="4">
    <source>
        <dbReference type="Proteomes" id="UP000032180"/>
    </source>
</evidence>
<organism evidence="3 4">
    <name type="scientific">Leersia perrieri</name>
    <dbReference type="NCBI Taxonomy" id="77586"/>
    <lineage>
        <taxon>Eukaryota</taxon>
        <taxon>Viridiplantae</taxon>
        <taxon>Streptophyta</taxon>
        <taxon>Embryophyta</taxon>
        <taxon>Tracheophyta</taxon>
        <taxon>Spermatophyta</taxon>
        <taxon>Magnoliopsida</taxon>
        <taxon>Liliopsida</taxon>
        <taxon>Poales</taxon>
        <taxon>Poaceae</taxon>
        <taxon>BOP clade</taxon>
        <taxon>Oryzoideae</taxon>
        <taxon>Oryzeae</taxon>
        <taxon>Oryzinae</taxon>
        <taxon>Leersia</taxon>
    </lineage>
</organism>
<evidence type="ECO:0000256" key="2">
    <source>
        <dbReference type="SAM" id="SignalP"/>
    </source>
</evidence>
<reference evidence="3" key="3">
    <citation type="submission" date="2015-04" db="UniProtKB">
        <authorList>
            <consortium name="EnsemblPlants"/>
        </authorList>
    </citation>
    <scope>IDENTIFICATION</scope>
</reference>
<feature type="region of interest" description="Disordered" evidence="1">
    <location>
        <begin position="42"/>
        <end position="90"/>
    </location>
</feature>
<accession>A0A0D9WR20</accession>
<proteinExistence type="predicted"/>
<dbReference type="AlphaFoldDB" id="A0A0D9WR20"/>
<protein>
    <submittedName>
        <fullName evidence="3">Uncharacterized protein</fullName>
    </submittedName>
</protein>
<dbReference type="EnsemblPlants" id="LPERR06G14700.2">
    <property type="protein sequence ID" value="LPERR06G14700.2"/>
    <property type="gene ID" value="LPERR06G14700"/>
</dbReference>
<name>A0A0D9WR20_9ORYZ</name>
<dbReference type="HOGENOM" id="CLU_1973719_0_0_1"/>
<evidence type="ECO:0000313" key="3">
    <source>
        <dbReference type="EnsemblPlants" id="LPERR06G14700.2"/>
    </source>
</evidence>
<feature type="chain" id="PRO_5013357144" evidence="2">
    <location>
        <begin position="16"/>
        <end position="135"/>
    </location>
</feature>
<sequence length="135" mass="14245">MACGAGLLLCRCSLAGLLPSQLTAPASVSAARERRSCCRWRSRAQASQIERRLPHGGSRRPPPPSLLATPASFPSPLSAPASVSAPSGSGVPKLQLPPAALASPWRPDRAAAALVWLGGCGDENYNDMMEMTRRW</sequence>
<dbReference type="Gramene" id="LPERR06G14700.2">
    <property type="protein sequence ID" value="LPERR06G14700.2"/>
    <property type="gene ID" value="LPERR06G14700"/>
</dbReference>
<keyword evidence="2" id="KW-0732">Signal</keyword>
<evidence type="ECO:0000256" key="1">
    <source>
        <dbReference type="SAM" id="MobiDB-lite"/>
    </source>
</evidence>
<dbReference type="Proteomes" id="UP000032180">
    <property type="component" value="Chromosome 6"/>
</dbReference>
<reference evidence="4" key="2">
    <citation type="submission" date="2013-12" db="EMBL/GenBank/DDBJ databases">
        <authorList>
            <person name="Yu Y."/>
            <person name="Lee S."/>
            <person name="de Baynast K."/>
            <person name="Wissotski M."/>
            <person name="Liu L."/>
            <person name="Talag J."/>
            <person name="Goicoechea J."/>
            <person name="Angelova A."/>
            <person name="Jetty R."/>
            <person name="Kudrna D."/>
            <person name="Golser W."/>
            <person name="Rivera L."/>
            <person name="Zhang J."/>
            <person name="Wing R."/>
        </authorList>
    </citation>
    <scope>NUCLEOTIDE SEQUENCE</scope>
</reference>
<keyword evidence="4" id="KW-1185">Reference proteome</keyword>
<feature type="compositionally biased region" description="Low complexity" evidence="1">
    <location>
        <begin position="66"/>
        <end position="90"/>
    </location>
</feature>
<reference evidence="3 4" key="1">
    <citation type="submission" date="2012-08" db="EMBL/GenBank/DDBJ databases">
        <title>Oryza genome evolution.</title>
        <authorList>
            <person name="Wing R.A."/>
        </authorList>
    </citation>
    <scope>NUCLEOTIDE SEQUENCE</scope>
</reference>